<organism evidence="1">
    <name type="scientific">marine sediment metagenome</name>
    <dbReference type="NCBI Taxonomy" id="412755"/>
    <lineage>
        <taxon>unclassified sequences</taxon>
        <taxon>metagenomes</taxon>
        <taxon>ecological metagenomes</taxon>
    </lineage>
</organism>
<comment type="caution">
    <text evidence="1">The sequence shown here is derived from an EMBL/GenBank/DDBJ whole genome shotgun (WGS) entry which is preliminary data.</text>
</comment>
<evidence type="ECO:0000313" key="1">
    <source>
        <dbReference type="EMBL" id="KKN30950.1"/>
    </source>
</evidence>
<reference evidence="1" key="1">
    <citation type="journal article" date="2015" name="Nature">
        <title>Complex archaea that bridge the gap between prokaryotes and eukaryotes.</title>
        <authorList>
            <person name="Spang A."/>
            <person name="Saw J.H."/>
            <person name="Jorgensen S.L."/>
            <person name="Zaremba-Niedzwiedzka K."/>
            <person name="Martijn J."/>
            <person name="Lind A.E."/>
            <person name="van Eijk R."/>
            <person name="Schleper C."/>
            <person name="Guy L."/>
            <person name="Ettema T.J."/>
        </authorList>
    </citation>
    <scope>NUCLEOTIDE SEQUENCE</scope>
</reference>
<proteinExistence type="predicted"/>
<name>A0A0F9PGK0_9ZZZZ</name>
<dbReference type="AlphaFoldDB" id="A0A0F9PGK0"/>
<sequence length="173" mass="18668">MIIRKISIFGKNALPTISNEHNRAHGGELFTAGVSNAALGASASLFIEINIPASIEMHLKAYTFYNGDNGTIELLEAPTLTTGAAALTAFNKKRSSTRISSMILKSNPTGISSGVSLDKMSFKGTNQHPGILVISDWEWILKPSTVYLVSLTNDGVGNEQAYLRIFFYEAAEV</sequence>
<gene>
    <name evidence="1" type="ORF">LCGC14_0829030</name>
</gene>
<dbReference type="EMBL" id="LAZR01002369">
    <property type="protein sequence ID" value="KKN30950.1"/>
    <property type="molecule type" value="Genomic_DNA"/>
</dbReference>
<protein>
    <submittedName>
        <fullName evidence="1">Uncharacterized protein</fullName>
    </submittedName>
</protein>
<accession>A0A0F9PGK0</accession>